<gene>
    <name evidence="1" type="ORF">DM860_007735</name>
</gene>
<accession>A0A328E4T4</accession>
<dbReference type="AlphaFoldDB" id="A0A328E4T4"/>
<evidence type="ECO:0000313" key="2">
    <source>
        <dbReference type="Proteomes" id="UP000249390"/>
    </source>
</evidence>
<protein>
    <submittedName>
        <fullName evidence="1">Uncharacterized protein</fullName>
    </submittedName>
</protein>
<dbReference type="EMBL" id="NQVE01000030">
    <property type="protein sequence ID" value="RAL52967.1"/>
    <property type="molecule type" value="Genomic_DNA"/>
</dbReference>
<keyword evidence="2" id="KW-1185">Reference proteome</keyword>
<organism evidence="1 2">
    <name type="scientific">Cuscuta australis</name>
    <dbReference type="NCBI Taxonomy" id="267555"/>
    <lineage>
        <taxon>Eukaryota</taxon>
        <taxon>Viridiplantae</taxon>
        <taxon>Streptophyta</taxon>
        <taxon>Embryophyta</taxon>
        <taxon>Tracheophyta</taxon>
        <taxon>Spermatophyta</taxon>
        <taxon>Magnoliopsida</taxon>
        <taxon>eudicotyledons</taxon>
        <taxon>Gunneridae</taxon>
        <taxon>Pentapetalae</taxon>
        <taxon>asterids</taxon>
        <taxon>lamiids</taxon>
        <taxon>Solanales</taxon>
        <taxon>Convolvulaceae</taxon>
        <taxon>Cuscuteae</taxon>
        <taxon>Cuscuta</taxon>
        <taxon>Cuscuta subgen. Grammica</taxon>
        <taxon>Cuscuta sect. Cleistogrammica</taxon>
    </lineage>
</organism>
<dbReference type="Proteomes" id="UP000249390">
    <property type="component" value="Unassembled WGS sequence"/>
</dbReference>
<reference evidence="1 2" key="1">
    <citation type="submission" date="2018-06" db="EMBL/GenBank/DDBJ databases">
        <title>The Genome of Cuscuta australis (Dodder) Provides Insight into the Evolution of Plant Parasitism.</title>
        <authorList>
            <person name="Liu H."/>
        </authorList>
    </citation>
    <scope>NUCLEOTIDE SEQUENCE [LARGE SCALE GENOMIC DNA]</scope>
    <source>
        <strain evidence="2">cv. Yunnan</strain>
        <tissue evidence="1">Vines</tissue>
    </source>
</reference>
<name>A0A328E4T4_9ASTE</name>
<comment type="caution">
    <text evidence="1">The sequence shown here is derived from an EMBL/GenBank/DDBJ whole genome shotgun (WGS) entry which is preliminary data.</text>
</comment>
<proteinExistence type="predicted"/>
<evidence type="ECO:0000313" key="1">
    <source>
        <dbReference type="EMBL" id="RAL52967.1"/>
    </source>
</evidence>
<sequence length="114" mass="13477">MDNNQIRRAMSNWVVIIQPRPANWAKTGNMALFLRPLLFRCEEEKVKSAISLPPYFFLFFISGREENSMTSLGIQFQRREEHRLSPPFISSVSMPRRLQFCVSYVFNLFFISNH</sequence>